<evidence type="ECO:0000313" key="2">
    <source>
        <dbReference type="EMBL" id="QGN15688.1"/>
    </source>
</evidence>
<dbReference type="SUPFAM" id="SSF102705">
    <property type="entry name" value="NIF3 (NGG1p interacting factor 3)-like"/>
    <property type="match status" value="1"/>
</dbReference>
<dbReference type="PANTHER" id="PTHR13799:SF13">
    <property type="entry name" value="NIF3-LIKE PROTEIN 1"/>
    <property type="match status" value="1"/>
</dbReference>
<dbReference type="Gene3D" id="3.40.1390.30">
    <property type="entry name" value="NIF3 (NGG1p interacting factor 3)-like"/>
    <property type="match status" value="1"/>
</dbReference>
<dbReference type="InterPro" id="IPR002678">
    <property type="entry name" value="DUF34/NIF3"/>
</dbReference>
<name>A0ABX6EX56_KLUMA</name>
<accession>A0ABX6EX56</accession>
<dbReference type="EMBL" id="CP015056">
    <property type="protein sequence ID" value="QGN15688.1"/>
    <property type="molecule type" value="Genomic_DNA"/>
</dbReference>
<sequence length="353" mass="39169">MFSYAMNNIQSLMIFFSYFLQLDFYNIGISSYNLETVIIVEKLDDLTLTVSLRTQSTHDSQEQQLKMALTKSLTRAQLKNVLGKIAQLYPESYADSAWDNTGLLIDCSVESEQPQTVVQPKVLLTVDLTESVANEALDHGCNLIVAYHPFIFPSWKKLTPYQNPQHASAIKLIQNGISVYSPHTAVDAAKNGVNDWLSSTLGGNVLSNMAIERVNAVQGEEEHEVGYGRVVKLAEPVSLQDIIKNVKSALDIPYVQVATKTNVEEHMIQKIALCAGSGSGVFKNLREDVDLYYTGELSHHEALRYKESGKAVIVCNHSNTERGFIRKVMLPSLLESGVECIVSETDIDPLQVV</sequence>
<organism evidence="2 3">
    <name type="scientific">Kluyveromyces marxianus</name>
    <name type="common">Yeast</name>
    <name type="synonym">Candida kefyr</name>
    <dbReference type="NCBI Taxonomy" id="4911"/>
    <lineage>
        <taxon>Eukaryota</taxon>
        <taxon>Fungi</taxon>
        <taxon>Dikarya</taxon>
        <taxon>Ascomycota</taxon>
        <taxon>Saccharomycotina</taxon>
        <taxon>Saccharomycetes</taxon>
        <taxon>Saccharomycetales</taxon>
        <taxon>Saccharomycetaceae</taxon>
        <taxon>Kluyveromyces</taxon>
    </lineage>
</organism>
<dbReference type="PANTHER" id="PTHR13799">
    <property type="entry name" value="NGG1 INTERACTING FACTOR 3"/>
    <property type="match status" value="1"/>
</dbReference>
<reference evidence="2 3" key="1">
    <citation type="submission" date="2016-03" db="EMBL/GenBank/DDBJ databases">
        <title>How can Kluyveromyces marxianus grow so fast - potential evolutionary course in Saccharomyces Complex revealed by comparative genomics.</title>
        <authorList>
            <person name="Mo W."/>
            <person name="Lu W."/>
            <person name="Yang X."/>
            <person name="Qi J."/>
            <person name="Lv H."/>
        </authorList>
    </citation>
    <scope>NUCLEOTIDE SEQUENCE [LARGE SCALE GENOMIC DNA]</scope>
    <source>
        <strain evidence="2 3">FIM1</strain>
    </source>
</reference>
<dbReference type="InterPro" id="IPR036069">
    <property type="entry name" value="DUF34/NIF3_sf"/>
</dbReference>
<protein>
    <submittedName>
        <fullName evidence="2">Protein NIF3</fullName>
    </submittedName>
</protein>
<comment type="similarity">
    <text evidence="1">Belongs to the GTP cyclohydrolase I type 2/NIF3 family.</text>
</comment>
<keyword evidence="3" id="KW-1185">Reference proteome</keyword>
<evidence type="ECO:0000256" key="1">
    <source>
        <dbReference type="ARBA" id="ARBA00006964"/>
    </source>
</evidence>
<proteinExistence type="inferred from homology"/>
<evidence type="ECO:0000313" key="3">
    <source>
        <dbReference type="Proteomes" id="UP000422736"/>
    </source>
</evidence>
<gene>
    <name evidence="2" type="primary">NIF3</name>
    <name evidence="2" type="ORF">FIM1_2381</name>
</gene>
<dbReference type="Proteomes" id="UP000422736">
    <property type="component" value="Chromosome 3"/>
</dbReference>
<dbReference type="Pfam" id="PF01784">
    <property type="entry name" value="DUF34_NIF3"/>
    <property type="match status" value="1"/>
</dbReference>
<dbReference type="NCBIfam" id="TIGR00486">
    <property type="entry name" value="YbgI_SA1388"/>
    <property type="match status" value="1"/>
</dbReference>